<keyword evidence="9" id="KW-1185">Reference proteome</keyword>
<feature type="signal peptide" evidence="6">
    <location>
        <begin position="1"/>
        <end position="24"/>
    </location>
</feature>
<evidence type="ECO:0000313" key="9">
    <source>
        <dbReference type="Proteomes" id="UP001172083"/>
    </source>
</evidence>
<dbReference type="SUPFAM" id="SSF48452">
    <property type="entry name" value="TPR-like"/>
    <property type="match status" value="1"/>
</dbReference>
<keyword evidence="3 6" id="KW-0732">Signal</keyword>
<reference evidence="8" key="1">
    <citation type="submission" date="2023-06" db="EMBL/GenBank/DDBJ databases">
        <title>Genomic of Agaribacillus aureum.</title>
        <authorList>
            <person name="Wang G."/>
        </authorList>
    </citation>
    <scope>NUCLEOTIDE SEQUENCE</scope>
    <source>
        <strain evidence="8">BMA12</strain>
    </source>
</reference>
<dbReference type="Gene3D" id="1.25.40.390">
    <property type="match status" value="1"/>
</dbReference>
<evidence type="ECO:0000256" key="5">
    <source>
        <dbReference type="ARBA" id="ARBA00023237"/>
    </source>
</evidence>
<evidence type="ECO:0000256" key="4">
    <source>
        <dbReference type="ARBA" id="ARBA00023136"/>
    </source>
</evidence>
<dbReference type="PROSITE" id="PS51257">
    <property type="entry name" value="PROKAR_LIPOPROTEIN"/>
    <property type="match status" value="1"/>
</dbReference>
<dbReference type="InterPro" id="IPR011990">
    <property type="entry name" value="TPR-like_helical_dom_sf"/>
</dbReference>
<proteinExistence type="inferred from homology"/>
<gene>
    <name evidence="8" type="ORF">QQ020_07290</name>
</gene>
<feature type="domain" description="RagB/SusD" evidence="7">
    <location>
        <begin position="269"/>
        <end position="484"/>
    </location>
</feature>
<comment type="similarity">
    <text evidence="2">Belongs to the SusD family.</text>
</comment>
<protein>
    <submittedName>
        <fullName evidence="8">RagB/SusD family nutrient uptake outer membrane protein</fullName>
    </submittedName>
</protein>
<comment type="caution">
    <text evidence="8">The sequence shown here is derived from an EMBL/GenBank/DDBJ whole genome shotgun (WGS) entry which is preliminary data.</text>
</comment>
<evidence type="ECO:0000313" key="8">
    <source>
        <dbReference type="EMBL" id="MDN5211848.1"/>
    </source>
</evidence>
<dbReference type="RefSeq" id="WP_346757176.1">
    <property type="nucleotide sequence ID" value="NZ_JAUJEB010000001.1"/>
</dbReference>
<evidence type="ECO:0000256" key="2">
    <source>
        <dbReference type="ARBA" id="ARBA00006275"/>
    </source>
</evidence>
<evidence type="ECO:0000259" key="7">
    <source>
        <dbReference type="Pfam" id="PF07980"/>
    </source>
</evidence>
<keyword evidence="4" id="KW-0472">Membrane</keyword>
<feature type="chain" id="PRO_5047335223" evidence="6">
    <location>
        <begin position="25"/>
        <end position="508"/>
    </location>
</feature>
<comment type="subcellular location">
    <subcellularLocation>
        <location evidence="1">Cell outer membrane</location>
    </subcellularLocation>
</comment>
<name>A0ABT8L6I8_9BACT</name>
<dbReference type="EMBL" id="JAUJEB010000001">
    <property type="protein sequence ID" value="MDN5211848.1"/>
    <property type="molecule type" value="Genomic_DNA"/>
</dbReference>
<dbReference type="Pfam" id="PF07980">
    <property type="entry name" value="SusD_RagB"/>
    <property type="match status" value="1"/>
</dbReference>
<accession>A0ABT8L6I8</accession>
<sequence length="508" mass="57343">MKSYKLINYRLALAVALLFTASCGDVLDEPLQNEAIAEQTDYTQSENMILMLYGAYAEFNALQWETFPVIAVRGDDVNAAGDQFPLQETDEFRYDRNFWMYNSSWLNLYSDILRFHGAMEEVDRYKEGGANPTEAEQYIAEMKVLRAFEMLQLARLWGSILIPETSQPGDLFEIELSDFATVMQHLSDQMDEAIPQLPSVHPNQRTDVRGGVTRYTALAVKAMVNLELKNFQAVADATGEIIGSNLFSLASDFYQLFKIPGKLSDENLLELQYSDFGNSSGTRTRYLWNFFGPSSWTPAVAGAGGGWGFYEPSVKYIKFMLDRGEQTRLETNVIFTPDGIAEIQSDPNYATLPPFISNVSPDGDVFNNHPRYNFLSGKHYLPSVQLTQGRTTYGENKNFTCIRYAEILLMHAEALVNGGTNSTMSADQAINAVRARAGLTALSNATLDDVIDEKYAELAMEWGIRFYDLVRYDRTDELNYAGRTYNAAEDRYLPYPLDQQAILPQLEK</sequence>
<dbReference type="Proteomes" id="UP001172083">
    <property type="component" value="Unassembled WGS sequence"/>
</dbReference>
<keyword evidence="5" id="KW-0998">Cell outer membrane</keyword>
<organism evidence="8 9">
    <name type="scientific">Agaribacillus aureus</name>
    <dbReference type="NCBI Taxonomy" id="3051825"/>
    <lineage>
        <taxon>Bacteria</taxon>
        <taxon>Pseudomonadati</taxon>
        <taxon>Bacteroidota</taxon>
        <taxon>Cytophagia</taxon>
        <taxon>Cytophagales</taxon>
        <taxon>Splendidivirgaceae</taxon>
        <taxon>Agaribacillus</taxon>
    </lineage>
</organism>
<evidence type="ECO:0000256" key="3">
    <source>
        <dbReference type="ARBA" id="ARBA00022729"/>
    </source>
</evidence>
<evidence type="ECO:0000256" key="6">
    <source>
        <dbReference type="SAM" id="SignalP"/>
    </source>
</evidence>
<evidence type="ECO:0000256" key="1">
    <source>
        <dbReference type="ARBA" id="ARBA00004442"/>
    </source>
</evidence>
<dbReference type="InterPro" id="IPR012944">
    <property type="entry name" value="SusD_RagB_dom"/>
</dbReference>